<dbReference type="InterPro" id="IPR001878">
    <property type="entry name" value="Znf_CCHC"/>
</dbReference>
<dbReference type="AlphaFoldDB" id="A0A9W8T8P0"/>
<evidence type="ECO:0000256" key="1">
    <source>
        <dbReference type="PROSITE-ProRule" id="PRU00047"/>
    </source>
</evidence>
<reference evidence="3" key="1">
    <citation type="submission" date="2022-10" db="EMBL/GenBank/DDBJ databases">
        <title>Tapping the CABI collections for fungal endophytes: first genome assemblies for Collariella, Neodidymelliopsis, Ascochyta clinopodiicola, Didymella pomorum, Didymosphaeria variabile, Neocosmospora piperis and Neocucurbitaria cava.</title>
        <authorList>
            <person name="Hill R."/>
        </authorList>
    </citation>
    <scope>NUCLEOTIDE SEQUENCE</scope>
    <source>
        <strain evidence="3">IMI 366586</strain>
    </source>
</reference>
<gene>
    <name evidence="3" type="ORF">N0V84_012435</name>
</gene>
<dbReference type="SUPFAM" id="SSF57756">
    <property type="entry name" value="Retrovirus zinc finger-like domains"/>
    <property type="match status" value="1"/>
</dbReference>
<sequence>MKRAEKLYQQLRGAYRQTLLTSMVLRMNDDERDLRLQERVQGRLYADGKWSKSVAIETLTFNDVRDMIWECRSSTTEKLTRNEEDTLPASELDPMRIWLCQQETFTELAQHIKDHTILTSKRIDHMETSQNPRPAFRNDNPDFHWCFKCGEWGHMGYNCPLQNQFDRGEFRRRQDEWANNREELCRQRAE</sequence>
<dbReference type="GO" id="GO:0003676">
    <property type="term" value="F:nucleic acid binding"/>
    <property type="evidence" value="ECO:0007669"/>
    <property type="project" value="InterPro"/>
</dbReference>
<accession>A0A9W8T8P0</accession>
<dbReference type="EMBL" id="JAPEUR010000611">
    <property type="protein sequence ID" value="KAJ4307885.1"/>
    <property type="molecule type" value="Genomic_DNA"/>
</dbReference>
<evidence type="ECO:0000313" key="4">
    <source>
        <dbReference type="Proteomes" id="UP001140502"/>
    </source>
</evidence>
<organism evidence="3 4">
    <name type="scientific">Fusarium piperis</name>
    <dbReference type="NCBI Taxonomy" id="1435070"/>
    <lineage>
        <taxon>Eukaryota</taxon>
        <taxon>Fungi</taxon>
        <taxon>Dikarya</taxon>
        <taxon>Ascomycota</taxon>
        <taxon>Pezizomycotina</taxon>
        <taxon>Sordariomycetes</taxon>
        <taxon>Hypocreomycetidae</taxon>
        <taxon>Hypocreales</taxon>
        <taxon>Nectriaceae</taxon>
        <taxon>Fusarium</taxon>
        <taxon>Fusarium solani species complex</taxon>
    </lineage>
</organism>
<keyword evidence="1" id="KW-0479">Metal-binding</keyword>
<comment type="caution">
    <text evidence="3">The sequence shown here is derived from an EMBL/GenBank/DDBJ whole genome shotgun (WGS) entry which is preliminary data.</text>
</comment>
<feature type="domain" description="CCHC-type" evidence="2">
    <location>
        <begin position="146"/>
        <end position="160"/>
    </location>
</feature>
<name>A0A9W8T8P0_9HYPO</name>
<protein>
    <recommendedName>
        <fullName evidence="2">CCHC-type domain-containing protein</fullName>
    </recommendedName>
</protein>
<dbReference type="PROSITE" id="PS50158">
    <property type="entry name" value="ZF_CCHC"/>
    <property type="match status" value="1"/>
</dbReference>
<dbReference type="InterPro" id="IPR036875">
    <property type="entry name" value="Znf_CCHC_sf"/>
</dbReference>
<dbReference type="OrthoDB" id="5101389at2759"/>
<keyword evidence="1" id="KW-0862">Zinc</keyword>
<evidence type="ECO:0000259" key="2">
    <source>
        <dbReference type="PROSITE" id="PS50158"/>
    </source>
</evidence>
<proteinExistence type="predicted"/>
<keyword evidence="4" id="KW-1185">Reference proteome</keyword>
<keyword evidence="1" id="KW-0863">Zinc-finger</keyword>
<dbReference type="GO" id="GO:0008270">
    <property type="term" value="F:zinc ion binding"/>
    <property type="evidence" value="ECO:0007669"/>
    <property type="project" value="UniProtKB-KW"/>
</dbReference>
<evidence type="ECO:0000313" key="3">
    <source>
        <dbReference type="EMBL" id="KAJ4307885.1"/>
    </source>
</evidence>
<dbReference type="Gene3D" id="4.10.60.10">
    <property type="entry name" value="Zinc finger, CCHC-type"/>
    <property type="match status" value="1"/>
</dbReference>
<dbReference type="Proteomes" id="UP001140502">
    <property type="component" value="Unassembled WGS sequence"/>
</dbReference>